<dbReference type="AlphaFoldDB" id="A0A3P6FZ14"/>
<evidence type="ECO:0000313" key="1">
    <source>
        <dbReference type="EMBL" id="VDD50665.1"/>
    </source>
</evidence>
<protein>
    <submittedName>
        <fullName evidence="1">Uncharacterized protein</fullName>
    </submittedName>
</protein>
<gene>
    <name evidence="1" type="ORF">BOLC1T03054H</name>
</gene>
<organism evidence="1">
    <name type="scientific">Brassica oleracea</name>
    <name type="common">Wild cabbage</name>
    <dbReference type="NCBI Taxonomy" id="3712"/>
    <lineage>
        <taxon>Eukaryota</taxon>
        <taxon>Viridiplantae</taxon>
        <taxon>Streptophyta</taxon>
        <taxon>Embryophyta</taxon>
        <taxon>Tracheophyta</taxon>
        <taxon>Spermatophyta</taxon>
        <taxon>Magnoliopsida</taxon>
        <taxon>eudicotyledons</taxon>
        <taxon>Gunneridae</taxon>
        <taxon>Pentapetalae</taxon>
        <taxon>rosids</taxon>
        <taxon>malvids</taxon>
        <taxon>Brassicales</taxon>
        <taxon>Brassicaceae</taxon>
        <taxon>Brassiceae</taxon>
        <taxon>Brassica</taxon>
    </lineage>
</organism>
<reference evidence="1" key="1">
    <citation type="submission" date="2018-11" db="EMBL/GenBank/DDBJ databases">
        <authorList>
            <consortium name="Genoscope - CEA"/>
            <person name="William W."/>
        </authorList>
    </citation>
    <scope>NUCLEOTIDE SEQUENCE</scope>
</reference>
<proteinExistence type="predicted"/>
<accession>A0A3P6FZ14</accession>
<name>A0A3P6FZ14_BRAOL</name>
<sequence length="55" mass="6374">MKKTNGHHCWLSSMSFTLYVLCLLFAPFLLFPVHLTSETTVLLKELVLVDYPFPM</sequence>
<dbReference type="EMBL" id="LR031878">
    <property type="protein sequence ID" value="VDD50665.1"/>
    <property type="molecule type" value="Genomic_DNA"/>
</dbReference>